<dbReference type="CDD" id="cd00448">
    <property type="entry name" value="YjgF_YER057c_UK114_family"/>
    <property type="match status" value="1"/>
</dbReference>
<dbReference type="EMBL" id="CP101185">
    <property type="protein sequence ID" value="UYV98307.1"/>
    <property type="molecule type" value="Genomic_DNA"/>
</dbReference>
<gene>
    <name evidence="2" type="ORF">NL394_03480</name>
</gene>
<comment type="similarity">
    <text evidence="1">Belongs to the RutC family.</text>
</comment>
<dbReference type="InterPro" id="IPR006175">
    <property type="entry name" value="YjgF/YER057c/UK114"/>
</dbReference>
<dbReference type="Gene3D" id="3.30.1330.40">
    <property type="entry name" value="RutC-like"/>
    <property type="match status" value="1"/>
</dbReference>
<accession>A0AAX3EJL2</accession>
<dbReference type="PANTHER" id="PTHR11803:SF58">
    <property type="entry name" value="PROTEIN HMF1-RELATED"/>
    <property type="match status" value="1"/>
</dbReference>
<name>A0AAX3EJL2_PAEUR</name>
<evidence type="ECO:0000256" key="1">
    <source>
        <dbReference type="ARBA" id="ARBA00010552"/>
    </source>
</evidence>
<dbReference type="AlphaFoldDB" id="A0AAX3EJL2"/>
<dbReference type="Proteomes" id="UP001163293">
    <property type="component" value="Chromosome"/>
</dbReference>
<dbReference type="Pfam" id="PF01042">
    <property type="entry name" value="Ribonuc_L-PSP"/>
    <property type="match status" value="1"/>
</dbReference>
<dbReference type="RefSeq" id="WP_082694480.1">
    <property type="nucleotide sequence ID" value="NZ_CP014574.1"/>
</dbReference>
<dbReference type="PANTHER" id="PTHR11803">
    <property type="entry name" value="2-IMINOBUTANOATE/2-IMINOPROPANOATE DEAMINASE RIDA"/>
    <property type="match status" value="1"/>
</dbReference>
<protein>
    <submittedName>
        <fullName evidence="2">RidA family protein</fullName>
    </submittedName>
</protein>
<evidence type="ECO:0000313" key="3">
    <source>
        <dbReference type="Proteomes" id="UP001163293"/>
    </source>
</evidence>
<reference evidence="2" key="1">
    <citation type="submission" date="2022-07" db="EMBL/GenBank/DDBJ databases">
        <authorList>
            <person name="Wu T."/>
        </authorList>
    </citation>
    <scope>NUCLEOTIDE SEQUENCE</scope>
    <source>
        <strain evidence="2">SD-1</strain>
    </source>
</reference>
<dbReference type="GO" id="GO:0019239">
    <property type="term" value="F:deaminase activity"/>
    <property type="evidence" value="ECO:0007669"/>
    <property type="project" value="TreeGrafter"/>
</dbReference>
<organism evidence="2 3">
    <name type="scientific">Paenarthrobacter ureafaciens</name>
    <dbReference type="NCBI Taxonomy" id="37931"/>
    <lineage>
        <taxon>Bacteria</taxon>
        <taxon>Bacillati</taxon>
        <taxon>Actinomycetota</taxon>
        <taxon>Actinomycetes</taxon>
        <taxon>Micrococcales</taxon>
        <taxon>Micrococcaceae</taxon>
        <taxon>Paenarthrobacter</taxon>
    </lineage>
</organism>
<dbReference type="GeneID" id="79882206"/>
<proteinExistence type="inferred from homology"/>
<dbReference type="GO" id="GO:0005829">
    <property type="term" value="C:cytosol"/>
    <property type="evidence" value="ECO:0007669"/>
    <property type="project" value="TreeGrafter"/>
</dbReference>
<keyword evidence="3" id="KW-1185">Reference proteome</keyword>
<dbReference type="InterPro" id="IPR035959">
    <property type="entry name" value="RutC-like_sf"/>
</dbReference>
<sequence>MTATHIERLAGIPGQAPAVGPFSPAVIANGFIFTSGQIPAITGLNHQPDTFEGQVRQTIKNLAGVLEAAGSGLEHVVKVNTYLTSPEQLEEYNRVYVEYFGTAKPARTTVCVSLWGVSLEIECVAVLAPKTGPEIPAKEGSL</sequence>
<dbReference type="SUPFAM" id="SSF55298">
    <property type="entry name" value="YjgF-like"/>
    <property type="match status" value="1"/>
</dbReference>
<evidence type="ECO:0000313" key="2">
    <source>
        <dbReference type="EMBL" id="UYV98307.1"/>
    </source>
</evidence>